<feature type="transmembrane region" description="Helical" evidence="1">
    <location>
        <begin position="89"/>
        <end position="109"/>
    </location>
</feature>
<accession>A0A438FFI5</accession>
<evidence type="ECO:0000313" key="4">
    <source>
        <dbReference type="Proteomes" id="UP000288805"/>
    </source>
</evidence>
<feature type="domain" description="Terpene synthase metal-binding" evidence="2">
    <location>
        <begin position="30"/>
        <end position="167"/>
    </location>
</feature>
<dbReference type="Proteomes" id="UP000288805">
    <property type="component" value="Unassembled WGS sequence"/>
</dbReference>
<dbReference type="AlphaFoldDB" id="A0A438FFI5"/>
<evidence type="ECO:0000259" key="2">
    <source>
        <dbReference type="Pfam" id="PF03936"/>
    </source>
</evidence>
<protein>
    <submittedName>
        <fullName evidence="3">(3S,6E)-nerolidol synthase 1</fullName>
    </submittedName>
</protein>
<dbReference type="Gene3D" id="1.10.600.10">
    <property type="entry name" value="Farnesyl Diphosphate Synthase"/>
    <property type="match status" value="1"/>
</dbReference>
<dbReference type="InterPro" id="IPR008949">
    <property type="entry name" value="Isoprenoid_synthase_dom_sf"/>
</dbReference>
<reference evidence="3 4" key="1">
    <citation type="journal article" date="2018" name="PLoS Genet.">
        <title>Population sequencing reveals clonal diversity and ancestral inbreeding in the grapevine cultivar Chardonnay.</title>
        <authorList>
            <person name="Roach M.J."/>
            <person name="Johnson D.L."/>
            <person name="Bohlmann J."/>
            <person name="van Vuuren H.J."/>
            <person name="Jones S.J."/>
            <person name="Pretorius I.S."/>
            <person name="Schmidt S.A."/>
            <person name="Borneman A.R."/>
        </authorList>
    </citation>
    <scope>NUCLEOTIDE SEQUENCE [LARGE SCALE GENOMIC DNA]</scope>
    <source>
        <strain evidence="4">cv. Chardonnay</strain>
        <tissue evidence="3">Leaf</tissue>
    </source>
</reference>
<evidence type="ECO:0000313" key="3">
    <source>
        <dbReference type="EMBL" id="RVW58728.1"/>
    </source>
</evidence>
<evidence type="ECO:0000256" key="1">
    <source>
        <dbReference type="SAM" id="Phobius"/>
    </source>
</evidence>
<keyword evidence="1" id="KW-0812">Transmembrane</keyword>
<dbReference type="InterPro" id="IPR005630">
    <property type="entry name" value="Terpene_synthase_metal-bd"/>
</dbReference>
<dbReference type="EMBL" id="QGNW01000930">
    <property type="protein sequence ID" value="RVW58728.1"/>
    <property type="molecule type" value="Genomic_DNA"/>
</dbReference>
<keyword evidence="1" id="KW-1133">Transmembrane helix</keyword>
<dbReference type="SUPFAM" id="SSF48576">
    <property type="entry name" value="Terpenoid synthases"/>
    <property type="match status" value="1"/>
</dbReference>
<comment type="caution">
    <text evidence="3">The sequence shown here is derived from an EMBL/GenBank/DDBJ whole genome shotgun (WGS) entry which is preliminary data.</text>
</comment>
<dbReference type="GO" id="GO:0010333">
    <property type="term" value="F:terpene synthase activity"/>
    <property type="evidence" value="ECO:0007669"/>
    <property type="project" value="InterPro"/>
</dbReference>
<proteinExistence type="predicted"/>
<gene>
    <name evidence="3" type="primary">NES1_6</name>
    <name evidence="3" type="ORF">CK203_102699</name>
</gene>
<dbReference type="GO" id="GO:0000287">
    <property type="term" value="F:magnesium ion binding"/>
    <property type="evidence" value="ECO:0007669"/>
    <property type="project" value="InterPro"/>
</dbReference>
<keyword evidence="1" id="KW-0472">Membrane</keyword>
<dbReference type="Pfam" id="PF03936">
    <property type="entry name" value="Terpene_synth_C"/>
    <property type="match status" value="1"/>
</dbReference>
<name>A0A438FFI5_VITVI</name>
<organism evidence="3 4">
    <name type="scientific">Vitis vinifera</name>
    <name type="common">Grape</name>
    <dbReference type="NCBI Taxonomy" id="29760"/>
    <lineage>
        <taxon>Eukaryota</taxon>
        <taxon>Viridiplantae</taxon>
        <taxon>Streptophyta</taxon>
        <taxon>Embryophyta</taxon>
        <taxon>Tracheophyta</taxon>
        <taxon>Spermatophyta</taxon>
        <taxon>Magnoliopsida</taxon>
        <taxon>eudicotyledons</taxon>
        <taxon>Gunneridae</taxon>
        <taxon>Pentapetalae</taxon>
        <taxon>rosids</taxon>
        <taxon>Vitales</taxon>
        <taxon>Vitaceae</taxon>
        <taxon>Viteae</taxon>
        <taxon>Vitis</taxon>
    </lineage>
</organism>
<sequence length="167" mass="18417">MEKIYSKRQETLVTGTLIDGTPTMISIKLALLGIVDDFRGIISISSSSSSSSSSSFSSSSILCNAFLVEAKWFVVGHVPKTDDYLKNGIISSGVHVVLVHMVFSIGSWYNQEKHRCMGSQIGNDILFSWLATNIGIYTSQDENQDRHDGSYIECYMKEHPGTPIENA</sequence>